<evidence type="ECO:0000256" key="9">
    <source>
        <dbReference type="SAM" id="MobiDB-lite"/>
    </source>
</evidence>
<proteinExistence type="inferred from homology"/>
<feature type="compositionally biased region" description="Basic and acidic residues" evidence="9">
    <location>
        <begin position="273"/>
        <end position="285"/>
    </location>
</feature>
<feature type="region of interest" description="Disordered" evidence="9">
    <location>
        <begin position="268"/>
        <end position="293"/>
    </location>
</feature>
<evidence type="ECO:0000256" key="7">
    <source>
        <dbReference type="ARBA" id="ARBA00023163"/>
    </source>
</evidence>
<keyword evidence="6" id="KW-0238">DNA-binding</keyword>
<feature type="compositionally biased region" description="Basic and acidic residues" evidence="9">
    <location>
        <begin position="1"/>
        <end position="19"/>
    </location>
</feature>
<protein>
    <submittedName>
        <fullName evidence="12 13">Ataxin-1-like isoform X1</fullName>
    </submittedName>
</protein>
<evidence type="ECO:0000256" key="5">
    <source>
        <dbReference type="ARBA" id="ARBA00023015"/>
    </source>
</evidence>
<evidence type="ECO:0000313" key="14">
    <source>
        <dbReference type="RefSeq" id="XP_021112402.1"/>
    </source>
</evidence>
<evidence type="ECO:0000256" key="6">
    <source>
        <dbReference type="ARBA" id="ARBA00023125"/>
    </source>
</evidence>
<dbReference type="Pfam" id="PF08517">
    <property type="entry name" value="AXH"/>
    <property type="match status" value="1"/>
</dbReference>
<evidence type="ECO:0000256" key="4">
    <source>
        <dbReference type="ARBA" id="ARBA00022553"/>
    </source>
</evidence>
<feature type="compositionally biased region" description="Low complexity" evidence="9">
    <location>
        <begin position="703"/>
        <end position="715"/>
    </location>
</feature>
<evidence type="ECO:0000259" key="10">
    <source>
        <dbReference type="PROSITE" id="PS51148"/>
    </source>
</evidence>
<evidence type="ECO:0000256" key="8">
    <source>
        <dbReference type="ARBA" id="ARBA00023242"/>
    </source>
</evidence>
<dbReference type="CTD" id="342371"/>
<dbReference type="InterPro" id="IPR020997">
    <property type="entry name" value="Ataxin-1_N"/>
</dbReference>
<reference evidence="12 13" key="1">
    <citation type="submission" date="2025-04" db="UniProtKB">
        <authorList>
            <consortium name="RefSeq"/>
        </authorList>
    </citation>
    <scope>IDENTIFICATION</scope>
</reference>
<keyword evidence="4" id="KW-0597">Phosphoprotein</keyword>
<dbReference type="GO" id="GO:0005634">
    <property type="term" value="C:nucleus"/>
    <property type="evidence" value="ECO:0007669"/>
    <property type="project" value="UniProtKB-SubCell"/>
</dbReference>
<sequence>MKPVHERSQECLPPKKRDLPVTSEDMGRTTSCSTNHTPSSDASEWSRGVVVAGQSQAGARVSLGGDGSEAITGLTVDQYGMLYKVAVPPATFSPTGLPSVVNMSPLPPTFNVASSLIQHPGIHYPPIHYAQLPSTSLQFIGSPYSLPYAVPPNFLPSPLLSPSANLATSHLPHFVPYASLLAEEATPPPQPSSPAHSFNKTPTAASPPGQLPHHSSTQPLDLAPGRLPIYYQMSRLPGGYTLHENPPTGASPVLTPQEGQSALEAAAANGGQRQRERNLVRRESEALDSLSSKGESQGLVPVVECVVDGQLFSGSQTSRVEVTAPAHRGTPDTDLEVQRVVGALASQDYRVVAAQRKDESSPLNLSHHTPDHQGEGRGSARNPAEVAEKNQARGFYPQSHQEPVKHRLLPKAMVVANGNLVPTGTDPGLLPVGSEILVASSLDMQARAFPDKEPTPPPITSSHLPSHFMKGAIIQLATGELKRVEDLQTQDFVRSAEVSGGLKIDSSTVVDIQESQWPGFVMLHFVVGEQQSKVSIEVPPEHPFFVYGQGWSSCSPGRTAQLFSLSCHRLQVGDVCISISLQSLNSNSVSQASCAPPGQLGPSRERPERTVLGPRDLCDSEGKSQPTGEGSHVVEPSQPEPGAQACWPAPNFQRYSVQGEEARAGLLRPSFIPQEISMAGCVGEEHPHRRTLLDPLLQPFPISPHHSSSEASSSLEARRERSPSRVQSGVLPCQGPSQGTLEKDLTAR</sequence>
<dbReference type="InterPro" id="IPR003652">
    <property type="entry name" value="Ataxin_AXH_dom"/>
</dbReference>
<dbReference type="InterPro" id="IPR036096">
    <property type="entry name" value="Ataxin_AXH_dom_sf"/>
</dbReference>
<dbReference type="AlphaFoldDB" id="A0AAX6SVA2"/>
<evidence type="ECO:0000256" key="2">
    <source>
        <dbReference type="ARBA" id="ARBA00007348"/>
    </source>
</evidence>
<keyword evidence="5" id="KW-0805">Transcription regulation</keyword>
<comment type="subcellular location">
    <subcellularLocation>
        <location evidence="1">Nucleus</location>
    </subcellularLocation>
</comment>
<keyword evidence="11" id="KW-1185">Reference proteome</keyword>
<dbReference type="RefSeq" id="XP_021112402.1">
    <property type="nucleotide sequence ID" value="XM_021256743.1"/>
</dbReference>
<feature type="domain" description="AXH" evidence="10">
    <location>
        <begin position="456"/>
        <end position="587"/>
    </location>
</feature>
<evidence type="ECO:0000256" key="1">
    <source>
        <dbReference type="ARBA" id="ARBA00004123"/>
    </source>
</evidence>
<feature type="compositionally biased region" description="Polar residues" evidence="9">
    <location>
        <begin position="193"/>
        <end position="204"/>
    </location>
</feature>
<dbReference type="GO" id="GO:0006355">
    <property type="term" value="P:regulation of DNA-templated transcription"/>
    <property type="evidence" value="ECO:0007669"/>
    <property type="project" value="InterPro"/>
</dbReference>
<name>A0AAX6SVA2_HETGA</name>
<feature type="region of interest" description="Disordered" evidence="9">
    <location>
        <begin position="591"/>
        <end position="647"/>
    </location>
</feature>
<dbReference type="SMART" id="SM00536">
    <property type="entry name" value="AXH"/>
    <property type="match status" value="1"/>
</dbReference>
<feature type="region of interest" description="Disordered" evidence="9">
    <location>
        <begin position="354"/>
        <end position="386"/>
    </location>
</feature>
<dbReference type="Proteomes" id="UP000694906">
    <property type="component" value="Unplaced"/>
</dbReference>
<dbReference type="GO" id="GO:0003677">
    <property type="term" value="F:DNA binding"/>
    <property type="evidence" value="ECO:0007669"/>
    <property type="project" value="UniProtKB-KW"/>
</dbReference>
<keyword evidence="3" id="KW-0678">Repressor</keyword>
<dbReference type="RefSeq" id="XP_021112401.1">
    <property type="nucleotide sequence ID" value="XM_021256742.1"/>
</dbReference>
<dbReference type="PANTHER" id="PTHR13392">
    <property type="entry name" value="ATAXIN 1"/>
    <property type="match status" value="1"/>
</dbReference>
<dbReference type="SUPFAM" id="SSF102031">
    <property type="entry name" value="AXH domain"/>
    <property type="match status" value="1"/>
</dbReference>
<dbReference type="PROSITE" id="PS51148">
    <property type="entry name" value="AXH"/>
    <property type="match status" value="1"/>
</dbReference>
<feature type="region of interest" description="Disordered" evidence="9">
    <location>
        <begin position="696"/>
        <end position="748"/>
    </location>
</feature>
<evidence type="ECO:0000313" key="12">
    <source>
        <dbReference type="RefSeq" id="XP_021112400.1"/>
    </source>
</evidence>
<dbReference type="GO" id="GO:0003723">
    <property type="term" value="F:RNA binding"/>
    <property type="evidence" value="ECO:0007669"/>
    <property type="project" value="InterPro"/>
</dbReference>
<dbReference type="PANTHER" id="PTHR13392:SF6">
    <property type="entry name" value="ATAXIN-1-LIKE"/>
    <property type="match status" value="1"/>
</dbReference>
<evidence type="ECO:0000256" key="3">
    <source>
        <dbReference type="ARBA" id="ARBA00022491"/>
    </source>
</evidence>
<dbReference type="RefSeq" id="XP_021112400.1">
    <property type="nucleotide sequence ID" value="XM_021256741.1"/>
</dbReference>
<accession>A0AAX6SVA2</accession>
<evidence type="ECO:0000313" key="13">
    <source>
        <dbReference type="RefSeq" id="XP_021112401.1"/>
    </source>
</evidence>
<comment type="similarity">
    <text evidence="2">Belongs to the ATXN1 family.</text>
</comment>
<dbReference type="GeneID" id="101701688"/>
<feature type="region of interest" description="Disordered" evidence="9">
    <location>
        <begin position="1"/>
        <end position="46"/>
    </location>
</feature>
<dbReference type="Gene3D" id="2.170.16.10">
    <property type="entry name" value="Hedgehog/Intein (Hint) domain"/>
    <property type="match status" value="1"/>
</dbReference>
<feature type="region of interest" description="Disordered" evidence="9">
    <location>
        <begin position="183"/>
        <end position="223"/>
    </location>
</feature>
<evidence type="ECO:0000313" key="11">
    <source>
        <dbReference type="Proteomes" id="UP000694906"/>
    </source>
</evidence>
<organism evidence="11 12">
    <name type="scientific">Heterocephalus glaber</name>
    <name type="common">Naked mole rat</name>
    <dbReference type="NCBI Taxonomy" id="10181"/>
    <lineage>
        <taxon>Eukaryota</taxon>
        <taxon>Metazoa</taxon>
        <taxon>Chordata</taxon>
        <taxon>Craniata</taxon>
        <taxon>Vertebrata</taxon>
        <taxon>Euteleostomi</taxon>
        <taxon>Mammalia</taxon>
        <taxon>Eutheria</taxon>
        <taxon>Euarchontoglires</taxon>
        <taxon>Glires</taxon>
        <taxon>Rodentia</taxon>
        <taxon>Hystricomorpha</taxon>
        <taxon>Bathyergidae</taxon>
        <taxon>Heterocephalus</taxon>
    </lineage>
</organism>
<dbReference type="InterPro" id="IPR043404">
    <property type="entry name" value="ATAXIN1-like"/>
</dbReference>
<gene>
    <name evidence="12 13 14" type="primary">Atxn1l</name>
</gene>
<keyword evidence="8" id="KW-0539">Nucleus</keyword>
<feature type="compositionally biased region" description="Polar residues" evidence="9">
    <location>
        <begin position="28"/>
        <end position="43"/>
    </location>
</feature>
<dbReference type="Pfam" id="PF12547">
    <property type="entry name" value="ATXN-1_C"/>
    <property type="match status" value="1"/>
</dbReference>
<keyword evidence="7" id="KW-0804">Transcription</keyword>